<feature type="compositionally biased region" description="Basic residues" evidence="1">
    <location>
        <begin position="70"/>
        <end position="83"/>
    </location>
</feature>
<dbReference type="AlphaFoldDB" id="A0AAN5CZ92"/>
<organism evidence="2 3">
    <name type="scientific">Pristionchus mayeri</name>
    <dbReference type="NCBI Taxonomy" id="1317129"/>
    <lineage>
        <taxon>Eukaryota</taxon>
        <taxon>Metazoa</taxon>
        <taxon>Ecdysozoa</taxon>
        <taxon>Nematoda</taxon>
        <taxon>Chromadorea</taxon>
        <taxon>Rhabditida</taxon>
        <taxon>Rhabditina</taxon>
        <taxon>Diplogasteromorpha</taxon>
        <taxon>Diplogasteroidea</taxon>
        <taxon>Neodiplogasteridae</taxon>
        <taxon>Pristionchus</taxon>
    </lineage>
</organism>
<feature type="region of interest" description="Disordered" evidence="1">
    <location>
        <begin position="1"/>
        <end position="84"/>
    </location>
</feature>
<name>A0AAN5CZ92_9BILA</name>
<reference evidence="3" key="1">
    <citation type="submission" date="2022-10" db="EMBL/GenBank/DDBJ databases">
        <title>Genome assembly of Pristionchus species.</title>
        <authorList>
            <person name="Yoshida K."/>
            <person name="Sommer R.J."/>
        </authorList>
    </citation>
    <scope>NUCLEOTIDE SEQUENCE [LARGE SCALE GENOMIC DNA]</scope>
    <source>
        <strain evidence="3">RS5460</strain>
    </source>
</reference>
<feature type="non-terminal residue" evidence="2">
    <location>
        <position position="166"/>
    </location>
</feature>
<comment type="caution">
    <text evidence="2">The sequence shown here is derived from an EMBL/GenBank/DDBJ whole genome shotgun (WGS) entry which is preliminary data.</text>
</comment>
<protein>
    <submittedName>
        <fullName evidence="2">Uncharacterized protein</fullName>
    </submittedName>
</protein>
<accession>A0AAN5CZ92</accession>
<dbReference type="Proteomes" id="UP001328107">
    <property type="component" value="Unassembled WGS sequence"/>
</dbReference>
<evidence type="ECO:0000313" key="3">
    <source>
        <dbReference type="Proteomes" id="UP001328107"/>
    </source>
</evidence>
<evidence type="ECO:0000313" key="2">
    <source>
        <dbReference type="EMBL" id="GMR53419.1"/>
    </source>
</evidence>
<sequence>RSPSPISSPIHSTHPSTHDDLIARDQVVADTTRPKEEEVTRFDLCSNASSKSNEKPARIPSPIISPLLNKNKRSNRKKSKKKEKLMEKWMLKQGNELNELYVSEADCCNEIRGHAYECNGSQVMYDYDPNSRFDGIDDISVELGDTIIEEEIEGEEFSSITMPTIF</sequence>
<gene>
    <name evidence="2" type="ORF">PMAYCL1PPCAC_23614</name>
</gene>
<evidence type="ECO:0000256" key="1">
    <source>
        <dbReference type="SAM" id="MobiDB-lite"/>
    </source>
</evidence>
<dbReference type="EMBL" id="BTRK01000005">
    <property type="protein sequence ID" value="GMR53419.1"/>
    <property type="molecule type" value="Genomic_DNA"/>
</dbReference>
<feature type="compositionally biased region" description="Basic and acidic residues" evidence="1">
    <location>
        <begin position="32"/>
        <end position="41"/>
    </location>
</feature>
<feature type="non-terminal residue" evidence="2">
    <location>
        <position position="1"/>
    </location>
</feature>
<feature type="compositionally biased region" description="Low complexity" evidence="1">
    <location>
        <begin position="1"/>
        <end position="15"/>
    </location>
</feature>
<proteinExistence type="predicted"/>
<keyword evidence="3" id="KW-1185">Reference proteome</keyword>